<sequence>MPVVLDSPAAVRRAAMDLLAQREHGRVELTRKLRQRGAPPELIDSALDRLAEEGLLSESRYLESFIASRARGGYGPQRIREELAQRGLPRGDIDQALREADIDWVEQLREVWRRKFNRQPQDARERAQQGRFLAYRGYSMEMISRLLRSNPDD</sequence>
<feature type="domain" description="RecX first three-helical" evidence="8">
    <location>
        <begin position="12"/>
        <end position="50"/>
    </location>
</feature>
<dbReference type="EMBL" id="CP043311">
    <property type="protein sequence ID" value="QEY64561.1"/>
    <property type="molecule type" value="Genomic_DNA"/>
</dbReference>
<dbReference type="Proteomes" id="UP000327179">
    <property type="component" value="Chromosome"/>
</dbReference>
<dbReference type="InterPro" id="IPR053926">
    <property type="entry name" value="RecX_HTH_1st"/>
</dbReference>
<protein>
    <recommendedName>
        <fullName evidence="3 5">Regulatory protein RecX</fullName>
    </recommendedName>
</protein>
<keyword evidence="10" id="KW-1185">Reference proteome</keyword>
<evidence type="ECO:0000256" key="2">
    <source>
        <dbReference type="ARBA" id="ARBA00009695"/>
    </source>
</evidence>
<dbReference type="InterPro" id="IPR053925">
    <property type="entry name" value="RecX_HTH_3rd"/>
</dbReference>
<evidence type="ECO:0000259" key="6">
    <source>
        <dbReference type="Pfam" id="PF02631"/>
    </source>
</evidence>
<evidence type="ECO:0000256" key="5">
    <source>
        <dbReference type="HAMAP-Rule" id="MF_01114"/>
    </source>
</evidence>
<evidence type="ECO:0000313" key="10">
    <source>
        <dbReference type="Proteomes" id="UP000327179"/>
    </source>
</evidence>
<evidence type="ECO:0000259" key="8">
    <source>
        <dbReference type="Pfam" id="PF21982"/>
    </source>
</evidence>
<dbReference type="Pfam" id="PF21982">
    <property type="entry name" value="RecX_HTH1"/>
    <property type="match status" value="1"/>
</dbReference>
<evidence type="ECO:0000256" key="1">
    <source>
        <dbReference type="ARBA" id="ARBA00004496"/>
    </source>
</evidence>
<dbReference type="Pfam" id="PF02631">
    <property type="entry name" value="RecX_HTH2"/>
    <property type="match status" value="1"/>
</dbReference>
<dbReference type="KEGG" id="plal:FXN65_21765"/>
<name>A0A5J6QTA7_9GAMM</name>
<accession>A0A5J6QTA7</accession>
<gene>
    <name evidence="5 9" type="primary">recX</name>
    <name evidence="9" type="ORF">FXN65_21765</name>
</gene>
<dbReference type="HAMAP" id="MF_01114">
    <property type="entry name" value="RecX"/>
    <property type="match status" value="1"/>
</dbReference>
<dbReference type="RefSeq" id="WP_151136301.1">
    <property type="nucleotide sequence ID" value="NZ_CP043311.1"/>
</dbReference>
<dbReference type="GO" id="GO:0005737">
    <property type="term" value="C:cytoplasm"/>
    <property type="evidence" value="ECO:0007669"/>
    <property type="project" value="UniProtKB-SubCell"/>
</dbReference>
<feature type="domain" description="RecX second three-helical" evidence="6">
    <location>
        <begin position="57"/>
        <end position="97"/>
    </location>
</feature>
<dbReference type="NCBIfam" id="NF001054">
    <property type="entry name" value="PRK00117.2-1"/>
    <property type="match status" value="1"/>
</dbReference>
<dbReference type="InterPro" id="IPR036388">
    <property type="entry name" value="WH-like_DNA-bd_sf"/>
</dbReference>
<evidence type="ECO:0000259" key="7">
    <source>
        <dbReference type="Pfam" id="PF21981"/>
    </source>
</evidence>
<dbReference type="InterPro" id="IPR053924">
    <property type="entry name" value="RecX_HTH_2nd"/>
</dbReference>
<evidence type="ECO:0000256" key="4">
    <source>
        <dbReference type="ARBA" id="ARBA00022490"/>
    </source>
</evidence>
<dbReference type="InterPro" id="IPR003783">
    <property type="entry name" value="Regulatory_RecX"/>
</dbReference>
<comment type="subcellular location">
    <subcellularLocation>
        <location evidence="1 5">Cytoplasm</location>
    </subcellularLocation>
</comment>
<comment type="function">
    <text evidence="5">Modulates RecA activity.</text>
</comment>
<dbReference type="GO" id="GO:0006282">
    <property type="term" value="P:regulation of DNA repair"/>
    <property type="evidence" value="ECO:0007669"/>
    <property type="project" value="UniProtKB-UniRule"/>
</dbReference>
<comment type="similarity">
    <text evidence="2 5">Belongs to the RecX family.</text>
</comment>
<dbReference type="AlphaFoldDB" id="A0A5J6QTA7"/>
<dbReference type="Pfam" id="PF21981">
    <property type="entry name" value="RecX_HTH3"/>
    <property type="match status" value="1"/>
</dbReference>
<reference evidence="9 10" key="1">
    <citation type="submission" date="2019-08" db="EMBL/GenBank/DDBJ databases">
        <title>Whole-genome Sequencing of e-waste polymer degrading bacterium Pseudomonas sp. strain PE08.</title>
        <authorList>
            <person name="Kirdat K."/>
            <person name="Debbarma P."/>
            <person name="Narawade N."/>
            <person name="Suyal D."/>
            <person name="Thorat V."/>
            <person name="Shouche Y."/>
            <person name="Goel R."/>
            <person name="Yadav A."/>
        </authorList>
    </citation>
    <scope>NUCLEOTIDE SEQUENCE [LARGE SCALE GENOMIC DNA]</scope>
    <source>
        <strain evidence="9 10">PE08</strain>
    </source>
</reference>
<dbReference type="PANTHER" id="PTHR33602:SF1">
    <property type="entry name" value="REGULATORY PROTEIN RECX FAMILY PROTEIN"/>
    <property type="match status" value="1"/>
</dbReference>
<organism evidence="9 10">
    <name type="scientific">Metapseudomonas lalkuanensis</name>
    <dbReference type="NCBI Taxonomy" id="2604832"/>
    <lineage>
        <taxon>Bacteria</taxon>
        <taxon>Pseudomonadati</taxon>
        <taxon>Pseudomonadota</taxon>
        <taxon>Gammaproteobacteria</taxon>
        <taxon>Pseudomonadales</taxon>
        <taxon>Pseudomonadaceae</taxon>
        <taxon>Metapseudomonas</taxon>
    </lineage>
</organism>
<dbReference type="Gene3D" id="1.10.10.10">
    <property type="entry name" value="Winged helix-like DNA-binding domain superfamily/Winged helix DNA-binding domain"/>
    <property type="match status" value="3"/>
</dbReference>
<proteinExistence type="inferred from homology"/>
<evidence type="ECO:0000313" key="9">
    <source>
        <dbReference type="EMBL" id="QEY64561.1"/>
    </source>
</evidence>
<evidence type="ECO:0000256" key="3">
    <source>
        <dbReference type="ARBA" id="ARBA00018111"/>
    </source>
</evidence>
<keyword evidence="4 5" id="KW-0963">Cytoplasm</keyword>
<feature type="domain" description="RecX third three-helical" evidence="7">
    <location>
        <begin position="103"/>
        <end position="147"/>
    </location>
</feature>
<dbReference type="PANTHER" id="PTHR33602">
    <property type="entry name" value="REGULATORY PROTEIN RECX FAMILY PROTEIN"/>
    <property type="match status" value="1"/>
</dbReference>